<sequence length="60" mass="6297">MREDELAKAQGNSTITAEPPYDANTLPGGGHNGKTVLPGSGGEPAQGYMGPTDSQKRRRQ</sequence>
<evidence type="ECO:0000313" key="3">
    <source>
        <dbReference type="Proteomes" id="UP000029096"/>
    </source>
</evidence>
<gene>
    <name evidence="2" type="ORF">BBOH_1379</name>
</gene>
<dbReference type="RefSeq" id="WP_033521583.1">
    <property type="nucleotide sequence ID" value="NZ_JDUS01000009.1"/>
</dbReference>
<protein>
    <submittedName>
        <fullName evidence="2">Uncharacterized protein</fullName>
    </submittedName>
</protein>
<name>A0A086ZF17_9BIFI</name>
<reference evidence="2 3" key="1">
    <citation type="submission" date="2014-03" db="EMBL/GenBank/DDBJ databases">
        <title>Genomics of Bifidobacteria.</title>
        <authorList>
            <person name="Ventura M."/>
            <person name="Milani C."/>
            <person name="Lugli G.A."/>
        </authorList>
    </citation>
    <scope>NUCLEOTIDE SEQUENCE [LARGE SCALE GENOMIC DNA]</scope>
    <source>
        <strain evidence="2 3">DSM 22767</strain>
    </source>
</reference>
<organism evidence="2 3">
    <name type="scientific">Bifidobacterium bohemicum DSM 22767</name>
    <dbReference type="NCBI Taxonomy" id="1437606"/>
    <lineage>
        <taxon>Bacteria</taxon>
        <taxon>Bacillati</taxon>
        <taxon>Actinomycetota</taxon>
        <taxon>Actinomycetes</taxon>
        <taxon>Bifidobacteriales</taxon>
        <taxon>Bifidobacteriaceae</taxon>
        <taxon>Bifidobacterium</taxon>
    </lineage>
</organism>
<evidence type="ECO:0000256" key="1">
    <source>
        <dbReference type="SAM" id="MobiDB-lite"/>
    </source>
</evidence>
<feature type="region of interest" description="Disordered" evidence="1">
    <location>
        <begin position="1"/>
        <end position="60"/>
    </location>
</feature>
<dbReference type="EMBL" id="JGYP01000004">
    <property type="protein sequence ID" value="KFI45117.1"/>
    <property type="molecule type" value="Genomic_DNA"/>
</dbReference>
<proteinExistence type="predicted"/>
<evidence type="ECO:0000313" key="2">
    <source>
        <dbReference type="EMBL" id="KFI45117.1"/>
    </source>
</evidence>
<dbReference type="Proteomes" id="UP000029096">
    <property type="component" value="Unassembled WGS sequence"/>
</dbReference>
<dbReference type="STRING" id="1437606.BBOH_1379"/>
<dbReference type="AlphaFoldDB" id="A0A086ZF17"/>
<accession>A0A086ZF17</accession>
<comment type="caution">
    <text evidence="2">The sequence shown here is derived from an EMBL/GenBank/DDBJ whole genome shotgun (WGS) entry which is preliminary data.</text>
</comment>
<keyword evidence="3" id="KW-1185">Reference proteome</keyword>